<dbReference type="GO" id="GO:0016787">
    <property type="term" value="F:hydrolase activity"/>
    <property type="evidence" value="ECO:0007669"/>
    <property type="project" value="UniProtKB-KW"/>
</dbReference>
<feature type="region of interest" description="Disordered" evidence="17">
    <location>
        <begin position="820"/>
        <end position="851"/>
    </location>
</feature>
<evidence type="ECO:0000256" key="9">
    <source>
        <dbReference type="ARBA" id="ARBA00022840"/>
    </source>
</evidence>
<feature type="region of interest" description="Disordered" evidence="17">
    <location>
        <begin position="874"/>
        <end position="893"/>
    </location>
</feature>
<dbReference type="STRING" id="188477.A0A3S1CEQ5"/>
<organism evidence="19 20">
    <name type="scientific">Elysia chlorotica</name>
    <name type="common">Eastern emerald elysia</name>
    <name type="synonym">Sea slug</name>
    <dbReference type="NCBI Taxonomy" id="188477"/>
    <lineage>
        <taxon>Eukaryota</taxon>
        <taxon>Metazoa</taxon>
        <taxon>Spiralia</taxon>
        <taxon>Lophotrochozoa</taxon>
        <taxon>Mollusca</taxon>
        <taxon>Gastropoda</taxon>
        <taxon>Heterobranchia</taxon>
        <taxon>Euthyneura</taxon>
        <taxon>Panpulmonata</taxon>
        <taxon>Sacoglossa</taxon>
        <taxon>Placobranchoidea</taxon>
        <taxon>Plakobranchidae</taxon>
        <taxon>Elysia</taxon>
    </lineage>
</organism>
<dbReference type="InterPro" id="IPR058768">
    <property type="entry name" value="MCM9_N"/>
</dbReference>
<dbReference type="Gene3D" id="2.40.50.140">
    <property type="entry name" value="Nucleic acid-binding proteins"/>
    <property type="match status" value="1"/>
</dbReference>
<keyword evidence="5 16" id="KW-0547">Nucleotide-binding</keyword>
<evidence type="ECO:0000256" key="11">
    <source>
        <dbReference type="ARBA" id="ARBA00023204"/>
    </source>
</evidence>
<dbReference type="Pfam" id="PF17855">
    <property type="entry name" value="MCM_lid"/>
    <property type="match status" value="1"/>
</dbReference>
<accession>A0A3S1CEQ5</accession>
<dbReference type="PROSITE" id="PS00847">
    <property type="entry name" value="MCM_1"/>
    <property type="match status" value="2"/>
</dbReference>
<dbReference type="InterPro" id="IPR018525">
    <property type="entry name" value="MCM_CS"/>
</dbReference>
<evidence type="ECO:0000256" key="10">
    <source>
        <dbReference type="ARBA" id="ARBA00023125"/>
    </source>
</evidence>
<keyword evidence="9 16" id="KW-0067">ATP-binding</keyword>
<feature type="region of interest" description="Disordered" evidence="17">
    <location>
        <begin position="1226"/>
        <end position="1245"/>
    </location>
</feature>
<evidence type="ECO:0000256" key="1">
    <source>
        <dbReference type="ARBA" id="ARBA00004123"/>
    </source>
</evidence>
<evidence type="ECO:0000256" key="2">
    <source>
        <dbReference type="ARBA" id="ARBA00008010"/>
    </source>
</evidence>
<evidence type="ECO:0000313" key="19">
    <source>
        <dbReference type="EMBL" id="RUS90636.1"/>
    </source>
</evidence>
<dbReference type="PROSITE" id="PS50051">
    <property type="entry name" value="MCM_2"/>
    <property type="match status" value="1"/>
</dbReference>
<evidence type="ECO:0000256" key="16">
    <source>
        <dbReference type="RuleBase" id="RU004070"/>
    </source>
</evidence>
<feature type="compositionally biased region" description="Basic and acidic residues" evidence="17">
    <location>
        <begin position="1116"/>
        <end position="1127"/>
    </location>
</feature>
<feature type="region of interest" description="Disordered" evidence="17">
    <location>
        <begin position="742"/>
        <end position="769"/>
    </location>
</feature>
<proteinExistence type="inferred from homology"/>
<dbReference type="PANTHER" id="PTHR11630:SF48">
    <property type="entry name" value="DNA HELICASE MCM9"/>
    <property type="match status" value="1"/>
</dbReference>
<gene>
    <name evidence="19" type="ORF">EGW08_001633</name>
</gene>
<dbReference type="Proteomes" id="UP000271974">
    <property type="component" value="Unassembled WGS sequence"/>
</dbReference>
<evidence type="ECO:0000256" key="12">
    <source>
        <dbReference type="ARBA" id="ARBA00023242"/>
    </source>
</evidence>
<keyword evidence="20" id="KW-1185">Reference proteome</keyword>
<evidence type="ECO:0000256" key="4">
    <source>
        <dbReference type="ARBA" id="ARBA00022705"/>
    </source>
</evidence>
<dbReference type="GO" id="GO:0005524">
    <property type="term" value="F:ATP binding"/>
    <property type="evidence" value="ECO:0007669"/>
    <property type="project" value="UniProtKB-KW"/>
</dbReference>
<name>A0A3S1CEQ5_ELYCH</name>
<dbReference type="InterPro" id="IPR003593">
    <property type="entry name" value="AAA+_ATPase"/>
</dbReference>
<feature type="domain" description="MCM C-terminal AAA(+) ATPase" evidence="18">
    <location>
        <begin position="326"/>
        <end position="578"/>
    </location>
</feature>
<feature type="region of interest" description="Disordered" evidence="17">
    <location>
        <begin position="1"/>
        <end position="23"/>
    </location>
</feature>
<evidence type="ECO:0000256" key="15">
    <source>
        <dbReference type="ARBA" id="ARBA00047995"/>
    </source>
</evidence>
<dbReference type="PANTHER" id="PTHR11630">
    <property type="entry name" value="DNA REPLICATION LICENSING FACTOR MCM FAMILY MEMBER"/>
    <property type="match status" value="1"/>
</dbReference>
<dbReference type="SMART" id="SM00350">
    <property type="entry name" value="MCM"/>
    <property type="match status" value="1"/>
</dbReference>
<dbReference type="GO" id="GO:0000724">
    <property type="term" value="P:double-strand break repair via homologous recombination"/>
    <property type="evidence" value="ECO:0007669"/>
    <property type="project" value="TreeGrafter"/>
</dbReference>
<feature type="compositionally biased region" description="Basic and acidic residues" evidence="17">
    <location>
        <begin position="1166"/>
        <end position="1180"/>
    </location>
</feature>
<dbReference type="EMBL" id="RQTK01000028">
    <property type="protein sequence ID" value="RUS90636.1"/>
    <property type="molecule type" value="Genomic_DNA"/>
</dbReference>
<feature type="compositionally biased region" description="Polar residues" evidence="17">
    <location>
        <begin position="842"/>
        <end position="851"/>
    </location>
</feature>
<comment type="subcellular location">
    <subcellularLocation>
        <location evidence="1">Nucleus</location>
    </subcellularLocation>
</comment>
<feature type="compositionally biased region" description="Polar residues" evidence="17">
    <location>
        <begin position="748"/>
        <end position="761"/>
    </location>
</feature>
<evidence type="ECO:0000256" key="3">
    <source>
        <dbReference type="ARBA" id="ARBA00012551"/>
    </source>
</evidence>
<feature type="region of interest" description="Disordered" evidence="17">
    <location>
        <begin position="955"/>
        <end position="986"/>
    </location>
</feature>
<feature type="region of interest" description="Disordered" evidence="17">
    <location>
        <begin position="1001"/>
        <end position="1216"/>
    </location>
</feature>
<reference evidence="19 20" key="1">
    <citation type="submission" date="2019-01" db="EMBL/GenBank/DDBJ databases">
        <title>A draft genome assembly of the solar-powered sea slug Elysia chlorotica.</title>
        <authorList>
            <person name="Cai H."/>
            <person name="Li Q."/>
            <person name="Fang X."/>
            <person name="Li J."/>
            <person name="Curtis N.E."/>
            <person name="Altenburger A."/>
            <person name="Shibata T."/>
            <person name="Feng M."/>
            <person name="Maeda T."/>
            <person name="Schwartz J.A."/>
            <person name="Shigenobu S."/>
            <person name="Lundholm N."/>
            <person name="Nishiyama T."/>
            <person name="Yang H."/>
            <person name="Hasebe M."/>
            <person name="Li S."/>
            <person name="Pierce S.K."/>
            <person name="Wang J."/>
        </authorList>
    </citation>
    <scope>NUCLEOTIDE SEQUENCE [LARGE SCALE GENOMIC DNA]</scope>
    <source>
        <strain evidence="19">EC2010</strain>
        <tissue evidence="19">Whole organism of an adult</tissue>
    </source>
</reference>
<dbReference type="GO" id="GO:0006260">
    <property type="term" value="P:DNA replication"/>
    <property type="evidence" value="ECO:0007669"/>
    <property type="project" value="InterPro"/>
</dbReference>
<keyword evidence="8" id="KW-0347">Helicase</keyword>
<evidence type="ECO:0000256" key="7">
    <source>
        <dbReference type="ARBA" id="ARBA00022801"/>
    </source>
</evidence>
<evidence type="ECO:0000256" key="13">
    <source>
        <dbReference type="ARBA" id="ARBA00041085"/>
    </source>
</evidence>
<dbReference type="EC" id="3.6.4.12" evidence="3"/>
<feature type="compositionally biased region" description="Polar residues" evidence="17">
    <location>
        <begin position="1195"/>
        <end position="1216"/>
    </location>
</feature>
<comment type="caution">
    <text evidence="19">The sequence shown here is derived from an EMBL/GenBank/DDBJ whole genome shotgun (WGS) entry which is preliminary data.</text>
</comment>
<dbReference type="Pfam" id="PF26066">
    <property type="entry name" value="MCM9_N"/>
    <property type="match status" value="1"/>
</dbReference>
<dbReference type="GO" id="GO:0005634">
    <property type="term" value="C:nucleus"/>
    <property type="evidence" value="ECO:0007669"/>
    <property type="project" value="UniProtKB-SubCell"/>
</dbReference>
<feature type="compositionally biased region" description="Low complexity" evidence="17">
    <location>
        <begin position="1235"/>
        <end position="1244"/>
    </location>
</feature>
<dbReference type="GO" id="GO:0003697">
    <property type="term" value="F:single-stranded DNA binding"/>
    <property type="evidence" value="ECO:0007669"/>
    <property type="project" value="TreeGrafter"/>
</dbReference>
<keyword evidence="12" id="KW-0539">Nucleus</keyword>
<dbReference type="GO" id="GO:0017116">
    <property type="term" value="F:single-stranded DNA helicase activity"/>
    <property type="evidence" value="ECO:0007669"/>
    <property type="project" value="TreeGrafter"/>
</dbReference>
<dbReference type="SUPFAM" id="SSF52540">
    <property type="entry name" value="P-loop containing nucleoside triphosphate hydrolases"/>
    <property type="match status" value="2"/>
</dbReference>
<dbReference type="SMART" id="SM00382">
    <property type="entry name" value="AAA"/>
    <property type="match status" value="1"/>
</dbReference>
<keyword evidence="11" id="KW-0234">DNA repair</keyword>
<protein>
    <recommendedName>
        <fullName evidence="13">DNA helicase MCM9</fullName>
        <ecNumber evidence="3">3.6.4.12</ecNumber>
    </recommendedName>
    <alternativeName>
        <fullName evidence="14">Minichromosome maintenance 9</fullName>
    </alternativeName>
</protein>
<keyword evidence="7" id="KW-0378">Hydrolase</keyword>
<feature type="compositionally biased region" description="Basic and acidic residues" evidence="17">
    <location>
        <begin position="1067"/>
        <end position="1092"/>
    </location>
</feature>
<evidence type="ECO:0000259" key="18">
    <source>
        <dbReference type="PROSITE" id="PS50051"/>
    </source>
</evidence>
<dbReference type="Pfam" id="PF00493">
    <property type="entry name" value="MCM"/>
    <property type="match status" value="2"/>
</dbReference>
<dbReference type="OrthoDB" id="271325at2759"/>
<comment type="similarity">
    <text evidence="2 16">Belongs to the MCM family.</text>
</comment>
<feature type="compositionally biased region" description="Polar residues" evidence="17">
    <location>
        <begin position="12"/>
        <end position="21"/>
    </location>
</feature>
<feature type="compositionally biased region" description="Basic and acidic residues" evidence="17">
    <location>
        <begin position="1037"/>
        <end position="1052"/>
    </location>
</feature>
<dbReference type="InterPro" id="IPR001208">
    <property type="entry name" value="MCM_dom"/>
</dbReference>
<dbReference type="Pfam" id="PF17207">
    <property type="entry name" value="MCM_OB"/>
    <property type="match status" value="1"/>
</dbReference>
<feature type="compositionally biased region" description="Polar residues" evidence="17">
    <location>
        <begin position="972"/>
        <end position="986"/>
    </location>
</feature>
<evidence type="ECO:0000256" key="14">
    <source>
        <dbReference type="ARBA" id="ARBA00042301"/>
    </source>
</evidence>
<sequence>MAEPFKPCGSLQGEQRGTGTVPTDHAELDELKKDLKEYFLTNHRQDLLDILEEEDEEDYHSVTVNAQSLFEFNMEFCNRLLPAPLSLLAAFDSALVMAETSLKQELDEQGTQAHMTVKKKVHVRVMSLPVCPELSRTCLPRTSDIGSFLSITGTVIRTSLVRVLEHEKEYICTRCRTVVMAQADFEQFYSLTKPQTCPNEACGGNNFVLLGDSGQGPSNCRNYQEVKVQEQVQRLTMGTIPRSMWVVLEDDLVDVCKAGDDVTICGTVRQRWRPTVLDSRCDVEIALHANHVLVTNEQRNDVMITQDMKDEVHQFWEDHKYNPLAGRNTILASLCPQVYGLYVVKLAVAVVLTGGLQRVDEGGSRVRGEIHLLLVGDPGTGKSQFLKYASKISPRSVLTTGIGSTSAGLTVTAVKDSGEWQLEAGALVLADGGVCCIDEFNSIKEHDKASIHEAMEQQTISVAKDSGEWQLEAGALVLADGGVCCIDEFNSIKEHDKASIHEAMEQQTISVAKAGLVCKLNTRTTILAATNPKGHYDPNESLCVNIALASPLLSRFDLVLVLLDSQNDQWDRIVSSFILEGKHPSGHDGDNKNVWSMDKMQAYLTLIKSLVPKLGPQSSRIIQAYYRAQRGADDRNAARTTMRLLQSMIRLSQAHARLMYRDEVTVQDAVVAVTLMESSMQGAALLGGVNTLHTAFPADADQEYLLQAELVLGRLGLTDILEEELTRQKILRQQWQQLKQQRTHRKVSQSQQQPWTNNSQEPQRENTKPLLSDSVISIPESMSLSSEPCRVSVPSSSEVLQNGCSNSQIWHDTEIRFSKENQQSLSLPESDCQKDEDIGSKPCQSTPVKRDTQIGNSCQKRRLDLDISCIPESPASNKHFSPSQQTEVSAKSIGTKSKTSNLFAKYGVEDENKDEDNEYCEMMDLDVEKTAFASLLDYSVDQLGLSVKDSNVECTESGVKGDMRGKAEDKGSTSTQQTGHNHISSTIKHRLTMMEGRENLRDDVEPSVISEQAQKTAGKLVFTKDGVGKGKSKKRQRNEGKAKKDLESKQHMGEMTTLRRKQSKSSSGERKSSKKNEGKHVEKSSEKFHPLEESDSDGLSYSPKLDLEISSDEFSDNGKEMYKDNTSKPKSNAKKAKTDIKDNESASPVHASSISLIKMSKKGRKFDKNVKRKLDGEKSENPSLEIRSVDKDELSGQTHTSGQSKNSAVKSSEVSRSTLSKLKQFSFSGSDLENSTSSSLFDSSLPITKNANIQEGLNDMENSKGKKDICITTDVHLSVELNSNERAAEKVNRPNNLEKAGSKNENERANVEYVYKKPLISKTVADQTLMGGKENKSNQRFS</sequence>
<dbReference type="InterPro" id="IPR033762">
    <property type="entry name" value="MCM_OB"/>
</dbReference>
<comment type="catalytic activity">
    <reaction evidence="15">
        <text>ATP + H2O = ADP + phosphate + H(+)</text>
        <dbReference type="Rhea" id="RHEA:13065"/>
        <dbReference type="ChEBI" id="CHEBI:15377"/>
        <dbReference type="ChEBI" id="CHEBI:15378"/>
        <dbReference type="ChEBI" id="CHEBI:30616"/>
        <dbReference type="ChEBI" id="CHEBI:43474"/>
        <dbReference type="ChEBI" id="CHEBI:456216"/>
        <dbReference type="EC" id="3.6.4.12"/>
    </reaction>
</comment>
<dbReference type="InterPro" id="IPR027417">
    <property type="entry name" value="P-loop_NTPase"/>
</dbReference>
<dbReference type="InterPro" id="IPR031327">
    <property type="entry name" value="MCM"/>
</dbReference>
<keyword evidence="10 16" id="KW-0238">DNA-binding</keyword>
<dbReference type="PRINTS" id="PR01657">
    <property type="entry name" value="MCMFAMILY"/>
</dbReference>
<dbReference type="GO" id="GO:0042555">
    <property type="term" value="C:MCM complex"/>
    <property type="evidence" value="ECO:0007669"/>
    <property type="project" value="TreeGrafter"/>
</dbReference>
<keyword evidence="4" id="KW-0235">DNA replication</keyword>
<dbReference type="InterPro" id="IPR012340">
    <property type="entry name" value="NA-bd_OB-fold"/>
</dbReference>
<dbReference type="InterPro" id="IPR041562">
    <property type="entry name" value="MCM_lid"/>
</dbReference>
<evidence type="ECO:0000256" key="17">
    <source>
        <dbReference type="SAM" id="MobiDB-lite"/>
    </source>
</evidence>
<feature type="compositionally biased region" description="Basic and acidic residues" evidence="17">
    <location>
        <begin position="959"/>
        <end position="971"/>
    </location>
</feature>
<dbReference type="SUPFAM" id="SSF50249">
    <property type="entry name" value="Nucleic acid-binding proteins"/>
    <property type="match status" value="1"/>
</dbReference>
<evidence type="ECO:0000256" key="8">
    <source>
        <dbReference type="ARBA" id="ARBA00022806"/>
    </source>
</evidence>
<dbReference type="Gene3D" id="3.40.50.300">
    <property type="entry name" value="P-loop containing nucleotide triphosphate hydrolases"/>
    <property type="match status" value="2"/>
</dbReference>
<evidence type="ECO:0000313" key="20">
    <source>
        <dbReference type="Proteomes" id="UP000271974"/>
    </source>
</evidence>
<evidence type="ECO:0000256" key="5">
    <source>
        <dbReference type="ARBA" id="ARBA00022741"/>
    </source>
</evidence>
<keyword evidence="6" id="KW-0227">DNA damage</keyword>
<evidence type="ECO:0000256" key="6">
    <source>
        <dbReference type="ARBA" id="ARBA00022763"/>
    </source>
</evidence>